<keyword evidence="2" id="KW-1185">Reference proteome</keyword>
<organism evidence="1 2">
    <name type="scientific">Parathielavia hyrcaniae</name>
    <dbReference type="NCBI Taxonomy" id="113614"/>
    <lineage>
        <taxon>Eukaryota</taxon>
        <taxon>Fungi</taxon>
        <taxon>Dikarya</taxon>
        <taxon>Ascomycota</taxon>
        <taxon>Pezizomycotina</taxon>
        <taxon>Sordariomycetes</taxon>
        <taxon>Sordariomycetidae</taxon>
        <taxon>Sordariales</taxon>
        <taxon>Chaetomiaceae</taxon>
        <taxon>Parathielavia</taxon>
    </lineage>
</organism>
<dbReference type="Proteomes" id="UP001305647">
    <property type="component" value="Unassembled WGS sequence"/>
</dbReference>
<name>A0AAN6Q121_9PEZI</name>
<accession>A0AAN6Q121</accession>
<dbReference type="AlphaFoldDB" id="A0AAN6Q121"/>
<reference evidence="1" key="2">
    <citation type="submission" date="2023-05" db="EMBL/GenBank/DDBJ databases">
        <authorList>
            <consortium name="Lawrence Berkeley National Laboratory"/>
            <person name="Steindorff A."/>
            <person name="Hensen N."/>
            <person name="Bonometti L."/>
            <person name="Westerberg I."/>
            <person name="Brannstrom I.O."/>
            <person name="Guillou S."/>
            <person name="Cros-Aarteil S."/>
            <person name="Calhoun S."/>
            <person name="Haridas S."/>
            <person name="Kuo A."/>
            <person name="Mondo S."/>
            <person name="Pangilinan J."/>
            <person name="Riley R."/>
            <person name="Labutti K."/>
            <person name="Andreopoulos B."/>
            <person name="Lipzen A."/>
            <person name="Chen C."/>
            <person name="Yanf M."/>
            <person name="Daum C."/>
            <person name="Ng V."/>
            <person name="Clum A."/>
            <person name="Ohm R."/>
            <person name="Martin F."/>
            <person name="Silar P."/>
            <person name="Natvig D."/>
            <person name="Lalanne C."/>
            <person name="Gautier V."/>
            <person name="Ament-Velasquez S.L."/>
            <person name="Kruys A."/>
            <person name="Hutchinson M.I."/>
            <person name="Powell A.J."/>
            <person name="Barry K."/>
            <person name="Miller A.N."/>
            <person name="Grigoriev I.V."/>
            <person name="Debuchy R."/>
            <person name="Gladieux P."/>
            <person name="Thoren M.H."/>
            <person name="Johannesson H."/>
        </authorList>
    </citation>
    <scope>NUCLEOTIDE SEQUENCE</scope>
    <source>
        <strain evidence="1">CBS 757.83</strain>
    </source>
</reference>
<dbReference type="EMBL" id="MU863634">
    <property type="protein sequence ID" value="KAK4101553.1"/>
    <property type="molecule type" value="Genomic_DNA"/>
</dbReference>
<sequence>ARTGAIGLKDFLFRAKVPRISTPYCECGRGRETVEHLAVWCRQPPKPRTWPATECHRIPVPVSGPRIRAMDLATQATYAYVVYMPCPGPLHRTCTGPAS</sequence>
<evidence type="ECO:0000313" key="1">
    <source>
        <dbReference type="EMBL" id="KAK4101553.1"/>
    </source>
</evidence>
<evidence type="ECO:0008006" key="3">
    <source>
        <dbReference type="Google" id="ProtNLM"/>
    </source>
</evidence>
<feature type="non-terminal residue" evidence="1">
    <location>
        <position position="99"/>
    </location>
</feature>
<reference evidence="1" key="1">
    <citation type="journal article" date="2023" name="Mol. Phylogenet. Evol.">
        <title>Genome-scale phylogeny and comparative genomics of the fungal order Sordariales.</title>
        <authorList>
            <person name="Hensen N."/>
            <person name="Bonometti L."/>
            <person name="Westerberg I."/>
            <person name="Brannstrom I.O."/>
            <person name="Guillou S."/>
            <person name="Cros-Aarteil S."/>
            <person name="Calhoun S."/>
            <person name="Haridas S."/>
            <person name="Kuo A."/>
            <person name="Mondo S."/>
            <person name="Pangilinan J."/>
            <person name="Riley R."/>
            <person name="LaButti K."/>
            <person name="Andreopoulos B."/>
            <person name="Lipzen A."/>
            <person name="Chen C."/>
            <person name="Yan M."/>
            <person name="Daum C."/>
            <person name="Ng V."/>
            <person name="Clum A."/>
            <person name="Steindorff A."/>
            <person name="Ohm R.A."/>
            <person name="Martin F."/>
            <person name="Silar P."/>
            <person name="Natvig D.O."/>
            <person name="Lalanne C."/>
            <person name="Gautier V."/>
            <person name="Ament-Velasquez S.L."/>
            <person name="Kruys A."/>
            <person name="Hutchinson M.I."/>
            <person name="Powell A.J."/>
            <person name="Barry K."/>
            <person name="Miller A.N."/>
            <person name="Grigoriev I.V."/>
            <person name="Debuchy R."/>
            <person name="Gladieux P."/>
            <person name="Hiltunen Thoren M."/>
            <person name="Johannesson H."/>
        </authorList>
    </citation>
    <scope>NUCLEOTIDE SEQUENCE</scope>
    <source>
        <strain evidence="1">CBS 757.83</strain>
    </source>
</reference>
<gene>
    <name evidence="1" type="ORF">N658DRAFT_531573</name>
</gene>
<feature type="non-terminal residue" evidence="1">
    <location>
        <position position="1"/>
    </location>
</feature>
<evidence type="ECO:0000313" key="2">
    <source>
        <dbReference type="Proteomes" id="UP001305647"/>
    </source>
</evidence>
<comment type="caution">
    <text evidence="1">The sequence shown here is derived from an EMBL/GenBank/DDBJ whole genome shotgun (WGS) entry which is preliminary data.</text>
</comment>
<protein>
    <recommendedName>
        <fullName evidence="3">Reverse transcriptase</fullName>
    </recommendedName>
</protein>
<proteinExistence type="predicted"/>